<organism evidence="2 3">
    <name type="scientific">Rhizopus microsporus</name>
    <dbReference type="NCBI Taxonomy" id="58291"/>
    <lineage>
        <taxon>Eukaryota</taxon>
        <taxon>Fungi</taxon>
        <taxon>Fungi incertae sedis</taxon>
        <taxon>Mucoromycota</taxon>
        <taxon>Mucoromycotina</taxon>
        <taxon>Mucoromycetes</taxon>
        <taxon>Mucorales</taxon>
        <taxon>Mucorineae</taxon>
        <taxon>Rhizopodaceae</taxon>
        <taxon>Rhizopus</taxon>
    </lineage>
</organism>
<proteinExistence type="predicted"/>
<gene>
    <name evidence="2" type="ORF">BCV71DRAFT_286255</name>
</gene>
<dbReference type="EMBL" id="KV921343">
    <property type="protein sequence ID" value="ORE17890.1"/>
    <property type="molecule type" value="Genomic_DNA"/>
</dbReference>
<sequence length="143" mass="16145">MTLPNCANCLVNSKDSDFENDRITLPTFVYWVLFLVLILIKRLYRDSLTYTSLITFNCSDQYFTDLGKIKDFYRLALFGKQAGFLNFIEMASVTVPTTKLDSVALVASLDGMLMITCLRENLKKSMSDTSFGALSCSSKKILM</sequence>
<dbReference type="Proteomes" id="UP000242381">
    <property type="component" value="Unassembled WGS sequence"/>
</dbReference>
<evidence type="ECO:0000313" key="3">
    <source>
        <dbReference type="Proteomes" id="UP000242381"/>
    </source>
</evidence>
<keyword evidence="1" id="KW-0472">Membrane</keyword>
<reference evidence="2 3" key="1">
    <citation type="journal article" date="2016" name="Proc. Natl. Acad. Sci. U.S.A.">
        <title>Lipid metabolic changes in an early divergent fungus govern the establishment of a mutualistic symbiosis with endobacteria.</title>
        <authorList>
            <person name="Lastovetsky O.A."/>
            <person name="Gaspar M.L."/>
            <person name="Mondo S.J."/>
            <person name="LaButti K.M."/>
            <person name="Sandor L."/>
            <person name="Grigoriev I.V."/>
            <person name="Henry S.A."/>
            <person name="Pawlowska T.E."/>
        </authorList>
    </citation>
    <scope>NUCLEOTIDE SEQUENCE [LARGE SCALE GENOMIC DNA]</scope>
    <source>
        <strain evidence="2 3">ATCC 11559</strain>
    </source>
</reference>
<keyword evidence="1" id="KW-1133">Transmembrane helix</keyword>
<evidence type="ECO:0000256" key="1">
    <source>
        <dbReference type="SAM" id="Phobius"/>
    </source>
</evidence>
<evidence type="ECO:0000313" key="2">
    <source>
        <dbReference type="EMBL" id="ORE17890.1"/>
    </source>
</evidence>
<accession>A0A1X0S0T5</accession>
<dbReference type="AlphaFoldDB" id="A0A1X0S0T5"/>
<keyword evidence="1" id="KW-0812">Transmembrane</keyword>
<feature type="transmembrane region" description="Helical" evidence="1">
    <location>
        <begin position="23"/>
        <end position="40"/>
    </location>
</feature>
<name>A0A1X0S0T5_RHIZD</name>
<protein>
    <submittedName>
        <fullName evidence="2">Uncharacterized protein</fullName>
    </submittedName>
</protein>